<dbReference type="Proteomes" id="UP000178606">
    <property type="component" value="Unassembled WGS sequence"/>
</dbReference>
<sequence length="88" mass="9759">MPGSDADLLLILRESDLPFRERSARYRPVDAGIGVDVFAYTRKEMDAMKAAGNLFIAQALREGIELLKTASGVRENTRPQPERRPVSG</sequence>
<evidence type="ECO:0008006" key="3">
    <source>
        <dbReference type="Google" id="ProtNLM"/>
    </source>
</evidence>
<comment type="caution">
    <text evidence="1">The sequence shown here is derived from an EMBL/GenBank/DDBJ whole genome shotgun (WGS) entry which is preliminary data.</text>
</comment>
<accession>A0A1F6CBI9</accession>
<dbReference type="InterPro" id="IPR043519">
    <property type="entry name" value="NT_sf"/>
</dbReference>
<reference evidence="1 2" key="1">
    <citation type="journal article" date="2016" name="Nat. Commun.">
        <title>Thousands of microbial genomes shed light on interconnected biogeochemical processes in an aquifer system.</title>
        <authorList>
            <person name="Anantharaman K."/>
            <person name="Brown C.T."/>
            <person name="Hug L.A."/>
            <person name="Sharon I."/>
            <person name="Castelle C.J."/>
            <person name="Probst A.J."/>
            <person name="Thomas B.C."/>
            <person name="Singh A."/>
            <person name="Wilkins M.J."/>
            <person name="Karaoz U."/>
            <person name="Brodie E.L."/>
            <person name="Williams K.H."/>
            <person name="Hubbard S.S."/>
            <person name="Banfield J.F."/>
        </authorList>
    </citation>
    <scope>NUCLEOTIDE SEQUENCE [LARGE SCALE GENOMIC DNA]</scope>
    <source>
        <strain evidence="2">RIFCSPLOWO2_12_FULL_64_10</strain>
    </source>
</reference>
<gene>
    <name evidence="1" type="ORF">A3F84_06570</name>
</gene>
<evidence type="ECO:0000313" key="1">
    <source>
        <dbReference type="EMBL" id="OGG46585.1"/>
    </source>
</evidence>
<dbReference type="AlphaFoldDB" id="A0A1F6CBI9"/>
<protein>
    <recommendedName>
        <fullName evidence="3">Polymerase nucleotidyl transferase domain-containing protein</fullName>
    </recommendedName>
</protein>
<name>A0A1F6CBI9_HANXR</name>
<organism evidence="1 2">
    <name type="scientific">Handelsmanbacteria sp. (strain RIFCSPLOWO2_12_FULL_64_10)</name>
    <dbReference type="NCBI Taxonomy" id="1817868"/>
    <lineage>
        <taxon>Bacteria</taxon>
        <taxon>Candidatus Handelsmaniibacteriota</taxon>
    </lineage>
</organism>
<evidence type="ECO:0000313" key="2">
    <source>
        <dbReference type="Proteomes" id="UP000178606"/>
    </source>
</evidence>
<proteinExistence type="predicted"/>
<dbReference type="SUPFAM" id="SSF81301">
    <property type="entry name" value="Nucleotidyltransferase"/>
    <property type="match status" value="1"/>
</dbReference>
<dbReference type="EMBL" id="MFKF01000299">
    <property type="protein sequence ID" value="OGG46585.1"/>
    <property type="molecule type" value="Genomic_DNA"/>
</dbReference>